<organism evidence="2 3">
    <name type="scientific">Pyrocoelia pectoralis</name>
    <dbReference type="NCBI Taxonomy" id="417401"/>
    <lineage>
        <taxon>Eukaryota</taxon>
        <taxon>Metazoa</taxon>
        <taxon>Ecdysozoa</taxon>
        <taxon>Arthropoda</taxon>
        <taxon>Hexapoda</taxon>
        <taxon>Insecta</taxon>
        <taxon>Pterygota</taxon>
        <taxon>Neoptera</taxon>
        <taxon>Endopterygota</taxon>
        <taxon>Coleoptera</taxon>
        <taxon>Polyphaga</taxon>
        <taxon>Elateriformia</taxon>
        <taxon>Elateroidea</taxon>
        <taxon>Lampyridae</taxon>
        <taxon>Lampyrinae</taxon>
        <taxon>Pyrocoelia</taxon>
    </lineage>
</organism>
<reference evidence="2 3" key="1">
    <citation type="journal article" date="2024" name="Insects">
        <title>An Improved Chromosome-Level Genome Assembly of the Firefly Pyrocoelia pectoralis.</title>
        <authorList>
            <person name="Fu X."/>
            <person name="Meyer-Rochow V.B."/>
            <person name="Ballantyne L."/>
            <person name="Zhu X."/>
        </authorList>
    </citation>
    <scope>NUCLEOTIDE SEQUENCE [LARGE SCALE GENOMIC DNA]</scope>
    <source>
        <strain evidence="2">XCY_ONT2</strain>
    </source>
</reference>
<name>A0AAN7UZK5_9COLE</name>
<sequence>MTQRIRGCTKNTNLDTVNCDAYRSRLVSRERECSAVHIKRKALNKKSKSALQSTNISKEVVNNTPSVEVTVRPNVRQPVRSESKDRMPWASLLQSSKSIDSLSTFDSCDPLRTVHFLSRELGSKLQSMTFSDPQICDLILTMQHAINRVPTEVTSSNRLENSAYNINDYHKEIPEKLVPERTTISCQTIRSYPIAPATFDKQLEASTAKLQRNCEEMKQAYNNIKKEKEHVENLLRVEVEKVASFRKQNSSLRHENTTITQQRDNLEGQLKCLQLQVNLSNSNELRAHIEELQMQKANLDVENINLRHKLATSDIEKEKHVTLLNIRDRQISEILNEIDSLQRIIKEQLMQLQKVQTVSSASSITTALSDA</sequence>
<dbReference type="EMBL" id="JAVRBK010000008">
    <property type="protein sequence ID" value="KAK5640005.1"/>
    <property type="molecule type" value="Genomic_DNA"/>
</dbReference>
<dbReference type="Proteomes" id="UP001329430">
    <property type="component" value="Chromosome 8"/>
</dbReference>
<dbReference type="AlphaFoldDB" id="A0AAN7UZK5"/>
<feature type="coiled-coil region" evidence="1">
    <location>
        <begin position="200"/>
        <end position="351"/>
    </location>
</feature>
<accession>A0AAN7UZK5</accession>
<keyword evidence="3" id="KW-1185">Reference proteome</keyword>
<evidence type="ECO:0000256" key="1">
    <source>
        <dbReference type="SAM" id="Coils"/>
    </source>
</evidence>
<evidence type="ECO:0000313" key="3">
    <source>
        <dbReference type="Proteomes" id="UP001329430"/>
    </source>
</evidence>
<evidence type="ECO:0000313" key="2">
    <source>
        <dbReference type="EMBL" id="KAK5640005.1"/>
    </source>
</evidence>
<keyword evidence="1" id="KW-0175">Coiled coil</keyword>
<proteinExistence type="predicted"/>
<protein>
    <submittedName>
        <fullName evidence="2">Uncharacterized protein</fullName>
    </submittedName>
</protein>
<comment type="caution">
    <text evidence="2">The sequence shown here is derived from an EMBL/GenBank/DDBJ whole genome shotgun (WGS) entry which is preliminary data.</text>
</comment>
<gene>
    <name evidence="2" type="ORF">RI129_010816</name>
</gene>